<sequence length="697" mass="77551">MGDCPQMNLRSIFTEEQHRVLQRYYDSGMTNQSKNCFGLIIQCARETGLDFNVVRTWIGNKRRKLNSTKYNSDNTLPTHGREDNGTDGKSDTPVKSIVLIPPSPCQKNILTTPCRNIKVTGVFTSTQCASGQGPFHQNDGHRREIQKGLIHRPVGRTITEMELQKQIGVQKRGSLSKSSATAFCDKMTSGSRQLNLHNSSSTMYSPSTKSYSTSYIQIGVESVASKPAGWPKQHLNTELARCPRKMSYEPLSSGSPLNCLSNARQNSHCRDPSVSSLQIREVYSLASSEHSPRNQGEHSFQSSRQTESGCFSIAMETGDVDEYAREEELASMGSGMMNLSRVSEGGAAKEMESSSTSRASPVRNISITSQQVNPRDASASVLYRSRDFRPPGTAVTLYSTAAMSEDRFSLPTTSNQRLPLSQSNYQVSGSLLLPCMTGTSRKRTLQDRTQFSENDLAVLKKYWGNGMTSLGSICRDKIEAVSMELNVDCEIVKTWIGNRRRKYRQMGIDLPPTRSGPADFSNPPESCTSFLSMTSDESSKSPGASEENDKNEEDVCLSEGISGEMQQREEEEDKVTAAEEENGDGESISDGTCSIPTLDKVKLEILDDDTVEMNSCDHATLEVEQLQKILNYKNDEVRYLENELEKQREKYLHLQNFTAKLVLAIKLNDTEQQQMLLTNVPPETDSNLDSLSNRERC</sequence>
<evidence type="ECO:0000313" key="8">
    <source>
        <dbReference type="Ensembl" id="ENSCMIP00000011828.1"/>
    </source>
</evidence>
<dbReference type="InterPro" id="IPR050255">
    <property type="entry name" value="POU_domain_TF"/>
</dbReference>
<evidence type="ECO:0000256" key="3">
    <source>
        <dbReference type="ARBA" id="ARBA00023242"/>
    </source>
</evidence>
<feature type="region of interest" description="Disordered" evidence="6">
    <location>
        <begin position="285"/>
        <end position="308"/>
    </location>
</feature>
<evidence type="ECO:0000256" key="5">
    <source>
        <dbReference type="SAM" id="Coils"/>
    </source>
</evidence>
<dbReference type="GO" id="GO:0005634">
    <property type="term" value="C:nucleus"/>
    <property type="evidence" value="ECO:0007669"/>
    <property type="project" value="UniProtKB-SubCell"/>
</dbReference>
<feature type="region of interest" description="Disordered" evidence="6">
    <location>
        <begin position="67"/>
        <end position="93"/>
    </location>
</feature>
<feature type="DNA-binding region" description="Homeobox" evidence="4">
    <location>
        <begin position="444"/>
        <end position="507"/>
    </location>
</feature>
<gene>
    <name evidence="8" type="primary">hdx</name>
</gene>
<dbReference type="CTD" id="139324"/>
<feature type="coiled-coil region" evidence="5">
    <location>
        <begin position="623"/>
        <end position="650"/>
    </location>
</feature>
<reference evidence="8" key="5">
    <citation type="submission" date="2025-09" db="UniProtKB">
        <authorList>
            <consortium name="Ensembl"/>
        </authorList>
    </citation>
    <scope>IDENTIFICATION</scope>
</reference>
<keyword evidence="3 4" id="KW-0539">Nucleus</keyword>
<feature type="compositionally biased region" description="Basic and acidic residues" evidence="6">
    <location>
        <begin position="79"/>
        <end position="92"/>
    </location>
</feature>
<dbReference type="GeneID" id="103177711"/>
<reference evidence="9" key="2">
    <citation type="journal article" date="2007" name="PLoS Biol.">
        <title>Survey sequencing and comparative analysis of the elephant shark (Callorhinchus milii) genome.</title>
        <authorList>
            <person name="Venkatesh B."/>
            <person name="Kirkness E.F."/>
            <person name="Loh Y.H."/>
            <person name="Halpern A.L."/>
            <person name="Lee A.P."/>
            <person name="Johnson J."/>
            <person name="Dandona N."/>
            <person name="Viswanathan L.D."/>
            <person name="Tay A."/>
            <person name="Venter J.C."/>
            <person name="Strausberg R.L."/>
            <person name="Brenner S."/>
        </authorList>
    </citation>
    <scope>NUCLEOTIDE SEQUENCE [LARGE SCALE GENOMIC DNA]</scope>
</reference>
<evidence type="ECO:0000256" key="2">
    <source>
        <dbReference type="ARBA" id="ARBA00023155"/>
    </source>
</evidence>
<dbReference type="KEGG" id="cmk:103177711"/>
<dbReference type="RefSeq" id="XP_007890228.1">
    <property type="nucleotide sequence ID" value="XM_007892037.2"/>
</dbReference>
<dbReference type="SMART" id="SM00389">
    <property type="entry name" value="HOX"/>
    <property type="match status" value="2"/>
</dbReference>
<dbReference type="SUPFAM" id="SSF46689">
    <property type="entry name" value="Homeodomain-like"/>
    <property type="match status" value="2"/>
</dbReference>
<proteinExistence type="predicted"/>
<comment type="subcellular location">
    <subcellularLocation>
        <location evidence="4">Nucleus</location>
    </subcellularLocation>
</comment>
<reference evidence="9" key="1">
    <citation type="journal article" date="2006" name="Science">
        <title>Ancient noncoding elements conserved in the human genome.</title>
        <authorList>
            <person name="Venkatesh B."/>
            <person name="Kirkness E.F."/>
            <person name="Loh Y.H."/>
            <person name="Halpern A.L."/>
            <person name="Lee A.P."/>
            <person name="Johnson J."/>
            <person name="Dandona N."/>
            <person name="Viswanathan L.D."/>
            <person name="Tay A."/>
            <person name="Venter J.C."/>
            <person name="Strausberg R.L."/>
            <person name="Brenner S."/>
        </authorList>
    </citation>
    <scope>NUCLEOTIDE SEQUENCE [LARGE SCALE GENOMIC DNA]</scope>
</reference>
<feature type="compositionally biased region" description="Polar residues" evidence="6">
    <location>
        <begin position="523"/>
        <end position="542"/>
    </location>
</feature>
<dbReference type="GO" id="GO:0000981">
    <property type="term" value="F:DNA-binding transcription factor activity, RNA polymerase II-specific"/>
    <property type="evidence" value="ECO:0007669"/>
    <property type="project" value="TreeGrafter"/>
</dbReference>
<dbReference type="OrthoDB" id="10055960at2759"/>
<protein>
    <submittedName>
        <fullName evidence="8">Highly divergent homeobox</fullName>
    </submittedName>
</protein>
<dbReference type="GO" id="GO:0000978">
    <property type="term" value="F:RNA polymerase II cis-regulatory region sequence-specific DNA binding"/>
    <property type="evidence" value="ECO:0007669"/>
    <property type="project" value="TreeGrafter"/>
</dbReference>
<dbReference type="FunCoup" id="A0A4W3H4U2">
    <property type="interactions" value="38"/>
</dbReference>
<organism evidence="8 9">
    <name type="scientific">Callorhinchus milii</name>
    <name type="common">Ghost shark</name>
    <dbReference type="NCBI Taxonomy" id="7868"/>
    <lineage>
        <taxon>Eukaryota</taxon>
        <taxon>Metazoa</taxon>
        <taxon>Chordata</taxon>
        <taxon>Craniata</taxon>
        <taxon>Vertebrata</taxon>
        <taxon>Chondrichthyes</taxon>
        <taxon>Holocephali</taxon>
        <taxon>Chimaeriformes</taxon>
        <taxon>Callorhinchidae</taxon>
        <taxon>Callorhinchus</taxon>
    </lineage>
</organism>
<name>A0A4W3H4U2_CALMI</name>
<keyword evidence="1 4" id="KW-0238">DNA-binding</keyword>
<dbReference type="PANTHER" id="PTHR11636">
    <property type="entry name" value="POU DOMAIN"/>
    <property type="match status" value="1"/>
</dbReference>
<evidence type="ECO:0000256" key="4">
    <source>
        <dbReference type="PROSITE-ProRule" id="PRU00108"/>
    </source>
</evidence>
<dbReference type="InterPro" id="IPR009057">
    <property type="entry name" value="Homeodomain-like_sf"/>
</dbReference>
<feature type="compositionally biased region" description="Polar residues" evidence="6">
    <location>
        <begin position="353"/>
        <end position="371"/>
    </location>
</feature>
<feature type="compositionally biased region" description="Acidic residues" evidence="6">
    <location>
        <begin position="569"/>
        <end position="584"/>
    </location>
</feature>
<dbReference type="RefSeq" id="XP_007890212.1">
    <property type="nucleotide sequence ID" value="XM_007892021.2"/>
</dbReference>
<dbReference type="AlphaFoldDB" id="A0A4W3H4U2"/>
<keyword evidence="9" id="KW-1185">Reference proteome</keyword>
<evidence type="ECO:0000313" key="9">
    <source>
        <dbReference type="Proteomes" id="UP000314986"/>
    </source>
</evidence>
<keyword evidence="5" id="KW-0175">Coiled coil</keyword>
<dbReference type="GeneTree" id="ENSGT00390000008591"/>
<dbReference type="Proteomes" id="UP000314986">
    <property type="component" value="Unassembled WGS sequence"/>
</dbReference>
<evidence type="ECO:0000259" key="7">
    <source>
        <dbReference type="PROSITE" id="PS50071"/>
    </source>
</evidence>
<dbReference type="InParanoid" id="A0A4W3H4U2"/>
<feature type="region of interest" description="Disordered" evidence="6">
    <location>
        <begin position="507"/>
        <end position="593"/>
    </location>
</feature>
<accession>A0A4W3H4U2</accession>
<dbReference type="OMA" id="QPCKIEP"/>
<keyword evidence="2 4" id="KW-0371">Homeobox</keyword>
<feature type="compositionally biased region" description="Polar residues" evidence="6">
    <location>
        <begin position="67"/>
        <end position="77"/>
    </location>
</feature>
<feature type="region of interest" description="Disordered" evidence="6">
    <location>
        <begin position="331"/>
        <end position="371"/>
    </location>
</feature>
<evidence type="ECO:0000256" key="1">
    <source>
        <dbReference type="ARBA" id="ARBA00023125"/>
    </source>
</evidence>
<reference evidence="8" key="4">
    <citation type="submission" date="2025-08" db="UniProtKB">
        <authorList>
            <consortium name="Ensembl"/>
        </authorList>
    </citation>
    <scope>IDENTIFICATION</scope>
</reference>
<dbReference type="PROSITE" id="PS50071">
    <property type="entry name" value="HOMEOBOX_2"/>
    <property type="match status" value="1"/>
</dbReference>
<dbReference type="PANTHER" id="PTHR11636:SF80">
    <property type="entry name" value="HIGHLY DIVERGENT HOMEOBOX"/>
    <property type="match status" value="1"/>
</dbReference>
<dbReference type="Ensembl" id="ENSCMIT00000012113.1">
    <property type="protein sequence ID" value="ENSCMIP00000011828.1"/>
    <property type="gene ID" value="ENSCMIG00000006110.1"/>
</dbReference>
<evidence type="ECO:0000256" key="6">
    <source>
        <dbReference type="SAM" id="MobiDB-lite"/>
    </source>
</evidence>
<dbReference type="CDD" id="cd00086">
    <property type="entry name" value="homeodomain"/>
    <property type="match status" value="2"/>
</dbReference>
<dbReference type="RefSeq" id="XP_007890220.1">
    <property type="nucleotide sequence ID" value="XM_007892029.2"/>
</dbReference>
<reference evidence="9" key="3">
    <citation type="journal article" date="2014" name="Nature">
        <title>Elephant shark genome provides unique insights into gnathostome evolution.</title>
        <authorList>
            <consortium name="International Elephant Shark Genome Sequencing Consortium"/>
            <person name="Venkatesh B."/>
            <person name="Lee A.P."/>
            <person name="Ravi V."/>
            <person name="Maurya A.K."/>
            <person name="Lian M.M."/>
            <person name="Swann J.B."/>
            <person name="Ohta Y."/>
            <person name="Flajnik M.F."/>
            <person name="Sutoh Y."/>
            <person name="Kasahara M."/>
            <person name="Hoon S."/>
            <person name="Gangu V."/>
            <person name="Roy S.W."/>
            <person name="Irimia M."/>
            <person name="Korzh V."/>
            <person name="Kondrychyn I."/>
            <person name="Lim Z.W."/>
            <person name="Tay B.H."/>
            <person name="Tohari S."/>
            <person name="Kong K.W."/>
            <person name="Ho S."/>
            <person name="Lorente-Galdos B."/>
            <person name="Quilez J."/>
            <person name="Marques-Bonet T."/>
            <person name="Raney B.J."/>
            <person name="Ingham P.W."/>
            <person name="Tay A."/>
            <person name="Hillier L.W."/>
            <person name="Minx P."/>
            <person name="Boehm T."/>
            <person name="Wilson R.K."/>
            <person name="Brenner S."/>
            <person name="Warren W.C."/>
        </authorList>
    </citation>
    <scope>NUCLEOTIDE SEQUENCE [LARGE SCALE GENOMIC DNA]</scope>
</reference>
<feature type="compositionally biased region" description="Polar residues" evidence="6">
    <location>
        <begin position="297"/>
        <end position="308"/>
    </location>
</feature>
<dbReference type="Gene3D" id="1.10.10.60">
    <property type="entry name" value="Homeodomain-like"/>
    <property type="match status" value="2"/>
</dbReference>
<feature type="domain" description="Homeobox" evidence="7">
    <location>
        <begin position="442"/>
        <end position="506"/>
    </location>
</feature>
<dbReference type="InterPro" id="IPR001356">
    <property type="entry name" value="HD"/>
</dbReference>